<gene>
    <name evidence="1" type="ORF">SMRZ_LOCUS20522</name>
</gene>
<dbReference type="Proteomes" id="UP000277204">
    <property type="component" value="Unassembled WGS sequence"/>
</dbReference>
<accession>A0A183MWU7</accession>
<evidence type="ECO:0000313" key="1">
    <source>
        <dbReference type="EMBL" id="VDP36078.1"/>
    </source>
</evidence>
<organism evidence="1 2">
    <name type="scientific">Schistosoma margrebowiei</name>
    <dbReference type="NCBI Taxonomy" id="48269"/>
    <lineage>
        <taxon>Eukaryota</taxon>
        <taxon>Metazoa</taxon>
        <taxon>Spiralia</taxon>
        <taxon>Lophotrochozoa</taxon>
        <taxon>Platyhelminthes</taxon>
        <taxon>Trematoda</taxon>
        <taxon>Digenea</taxon>
        <taxon>Strigeidida</taxon>
        <taxon>Schistosomatoidea</taxon>
        <taxon>Schistosomatidae</taxon>
        <taxon>Schistosoma</taxon>
    </lineage>
</organism>
<reference evidence="1 2" key="1">
    <citation type="submission" date="2018-11" db="EMBL/GenBank/DDBJ databases">
        <authorList>
            <consortium name="Pathogen Informatics"/>
        </authorList>
    </citation>
    <scope>NUCLEOTIDE SEQUENCE [LARGE SCALE GENOMIC DNA]</scope>
    <source>
        <strain evidence="1 2">Zambia</strain>
    </source>
</reference>
<dbReference type="AlphaFoldDB" id="A0A183MWU7"/>
<protein>
    <submittedName>
        <fullName evidence="1">Uncharacterized protein</fullName>
    </submittedName>
</protein>
<name>A0A183MWU7_9TREM</name>
<proteinExistence type="predicted"/>
<dbReference type="EMBL" id="UZAI01018343">
    <property type="protein sequence ID" value="VDP36078.1"/>
    <property type="molecule type" value="Genomic_DNA"/>
</dbReference>
<dbReference type="STRING" id="48269.A0A183MWU7"/>
<sequence length="179" mass="20546">MVVGGSQQETLDPGFVPVDYLQPPSKHVVYLNYWHVYITILLQLASVYFLNIQAQYGDYFNPNRFKNDTNIQTINDSNNLSNINISQYITIIIDLCEDANKHVSTIIDLKLSSSIQQGNNDPNINLINSLYKIQLNHIKISAINIQAKCIVQLIHLYLYIMDYVNCEQEILKLAQLQVK</sequence>
<evidence type="ECO:0000313" key="2">
    <source>
        <dbReference type="Proteomes" id="UP000277204"/>
    </source>
</evidence>
<keyword evidence="2" id="KW-1185">Reference proteome</keyword>